<dbReference type="PANTHER" id="PTHR23517">
    <property type="entry name" value="RESISTANCE PROTEIN MDTM, PUTATIVE-RELATED-RELATED"/>
    <property type="match status" value="1"/>
</dbReference>
<dbReference type="InterPro" id="IPR050171">
    <property type="entry name" value="MFS_Transporters"/>
</dbReference>
<feature type="transmembrane region" description="Helical" evidence="7">
    <location>
        <begin position="310"/>
        <end position="336"/>
    </location>
</feature>
<evidence type="ECO:0000313" key="9">
    <source>
        <dbReference type="EMBL" id="USR91680.1"/>
    </source>
</evidence>
<name>A0ABY5AR33_9CYAN</name>
<dbReference type="CDD" id="cd17329">
    <property type="entry name" value="MFS_MdtH_MDR_like"/>
    <property type="match status" value="1"/>
</dbReference>
<dbReference type="PROSITE" id="PS50850">
    <property type="entry name" value="MFS"/>
    <property type="match status" value="1"/>
</dbReference>
<evidence type="ECO:0000256" key="1">
    <source>
        <dbReference type="ARBA" id="ARBA00004651"/>
    </source>
</evidence>
<keyword evidence="5 7" id="KW-1133">Transmembrane helix</keyword>
<dbReference type="Pfam" id="PF07690">
    <property type="entry name" value="MFS_1"/>
    <property type="match status" value="2"/>
</dbReference>
<evidence type="ECO:0000256" key="3">
    <source>
        <dbReference type="ARBA" id="ARBA00022475"/>
    </source>
</evidence>
<evidence type="ECO:0000256" key="6">
    <source>
        <dbReference type="ARBA" id="ARBA00023136"/>
    </source>
</evidence>
<reference evidence="9" key="1">
    <citation type="submission" date="2022-06" db="EMBL/GenBank/DDBJ databases">
        <title>Genome sequence of Phormidium yuhuli AB48 isolated from an industrial photobioreactor environment.</title>
        <authorList>
            <person name="Qiu Y."/>
            <person name="Noonan A.J.C."/>
            <person name="Dofher K."/>
            <person name="Koch M."/>
            <person name="Kieft B."/>
            <person name="Lin X."/>
            <person name="Ziels R.M."/>
            <person name="Hallam S.J."/>
        </authorList>
    </citation>
    <scope>NUCLEOTIDE SEQUENCE</scope>
    <source>
        <strain evidence="9">AB48</strain>
    </source>
</reference>
<proteinExistence type="predicted"/>
<evidence type="ECO:0000313" key="10">
    <source>
        <dbReference type="Proteomes" id="UP001056708"/>
    </source>
</evidence>
<dbReference type="Gene3D" id="1.20.1250.20">
    <property type="entry name" value="MFS general substrate transporter like domains"/>
    <property type="match status" value="1"/>
</dbReference>
<feature type="transmembrane region" description="Helical" evidence="7">
    <location>
        <begin position="79"/>
        <end position="96"/>
    </location>
</feature>
<evidence type="ECO:0000256" key="4">
    <source>
        <dbReference type="ARBA" id="ARBA00022692"/>
    </source>
</evidence>
<dbReference type="RefSeq" id="WP_252663711.1">
    <property type="nucleotide sequence ID" value="NZ_CP098611.1"/>
</dbReference>
<organism evidence="9 10">
    <name type="scientific">Phormidium yuhuli AB48</name>
    <dbReference type="NCBI Taxonomy" id="2940671"/>
    <lineage>
        <taxon>Bacteria</taxon>
        <taxon>Bacillati</taxon>
        <taxon>Cyanobacteriota</taxon>
        <taxon>Cyanophyceae</taxon>
        <taxon>Oscillatoriophycideae</taxon>
        <taxon>Oscillatoriales</taxon>
        <taxon>Oscillatoriaceae</taxon>
        <taxon>Phormidium</taxon>
        <taxon>Phormidium yuhuli</taxon>
    </lineage>
</organism>
<keyword evidence="6 7" id="KW-0472">Membrane</keyword>
<dbReference type="Proteomes" id="UP001056708">
    <property type="component" value="Chromosome"/>
</dbReference>
<protein>
    <submittedName>
        <fullName evidence="9">MFS transporter</fullName>
    </submittedName>
</protein>
<gene>
    <name evidence="9" type="ORF">NEA10_02840</name>
</gene>
<feature type="transmembrane region" description="Helical" evidence="7">
    <location>
        <begin position="283"/>
        <end position="304"/>
    </location>
</feature>
<accession>A0ABY5AR33</accession>
<feature type="transmembrane region" description="Helical" evidence="7">
    <location>
        <begin position="165"/>
        <end position="187"/>
    </location>
</feature>
<dbReference type="SUPFAM" id="SSF103473">
    <property type="entry name" value="MFS general substrate transporter"/>
    <property type="match status" value="1"/>
</dbReference>
<dbReference type="EMBL" id="CP098611">
    <property type="protein sequence ID" value="USR91680.1"/>
    <property type="molecule type" value="Genomic_DNA"/>
</dbReference>
<keyword evidence="4 7" id="KW-0812">Transmembrane</keyword>
<dbReference type="PANTHER" id="PTHR23517:SF2">
    <property type="entry name" value="MULTIDRUG RESISTANCE PROTEIN MDTH"/>
    <property type="match status" value="1"/>
</dbReference>
<evidence type="ECO:0000259" key="8">
    <source>
        <dbReference type="PROSITE" id="PS50850"/>
    </source>
</evidence>
<dbReference type="InterPro" id="IPR020846">
    <property type="entry name" value="MFS_dom"/>
</dbReference>
<feature type="domain" description="Major facilitator superfamily (MFS) profile" evidence="8">
    <location>
        <begin position="9"/>
        <end position="402"/>
    </location>
</feature>
<comment type="subcellular location">
    <subcellularLocation>
        <location evidence="1">Cell membrane</location>
        <topology evidence="1">Multi-pass membrane protein</topology>
    </subcellularLocation>
</comment>
<feature type="transmembrane region" description="Helical" evidence="7">
    <location>
        <begin position="12"/>
        <end position="33"/>
    </location>
</feature>
<feature type="transmembrane region" description="Helical" evidence="7">
    <location>
        <begin position="249"/>
        <end position="271"/>
    </location>
</feature>
<feature type="transmembrane region" description="Helical" evidence="7">
    <location>
        <begin position="39"/>
        <end position="59"/>
    </location>
</feature>
<evidence type="ECO:0000256" key="5">
    <source>
        <dbReference type="ARBA" id="ARBA00022989"/>
    </source>
</evidence>
<dbReference type="InterPro" id="IPR011701">
    <property type="entry name" value="MFS"/>
</dbReference>
<feature type="transmembrane region" description="Helical" evidence="7">
    <location>
        <begin position="348"/>
        <end position="370"/>
    </location>
</feature>
<evidence type="ECO:0000256" key="7">
    <source>
        <dbReference type="SAM" id="Phobius"/>
    </source>
</evidence>
<keyword evidence="3" id="KW-1003">Cell membrane</keyword>
<feature type="transmembrane region" description="Helical" evidence="7">
    <location>
        <begin position="208"/>
        <end position="229"/>
    </location>
</feature>
<keyword evidence="2" id="KW-0813">Transport</keyword>
<feature type="transmembrane region" description="Helical" evidence="7">
    <location>
        <begin position="376"/>
        <end position="395"/>
    </location>
</feature>
<evidence type="ECO:0000256" key="2">
    <source>
        <dbReference type="ARBA" id="ARBA00022448"/>
    </source>
</evidence>
<keyword evidence="10" id="KW-1185">Reference proteome</keyword>
<dbReference type="InterPro" id="IPR036259">
    <property type="entry name" value="MFS_trans_sf"/>
</dbReference>
<sequence>MIKTSARQQVRILILGRFLSQIGTGFTLFYAPIFFVNQVGISTTLVGIALGAASIAGIIGRVLSGSLCDSPRFGRKRTLLLSAVSSGLGSFLLATTQDFSTLLIGSLLNGFGLGLYWPAAETIVADLTQPEERRETYALNRLADSLGLEFGIVLGGAWVEWTQEYRLLFIIDGVSYVVFFLVLGLALKETIAPGLERENPLKNWLRALSDRTLLIYAAANILFTTYISQNHTALPVYLSNFIPGAEGNGFPARIVSGLFAWHIAVSVLLQLPMARWLNRFNHARALMISACIWALSFISVWVIGNSSRPLIWSIVALGVMAIATISYTPSASALVVELAPEQMRGVYLSINSLCWAIGYAIGPPLGGIALDGSQQLANNFWLLLAGSLILIIWILQRLEQRLIAQGQLYTYPIPDESHL</sequence>